<evidence type="ECO:0000313" key="1">
    <source>
        <dbReference type="EMBL" id="CAA2106041.1"/>
    </source>
</evidence>
<reference evidence="1" key="1">
    <citation type="submission" date="2019-12" db="EMBL/GenBank/DDBJ databases">
        <authorList>
            <person name="Cremers G."/>
        </authorList>
    </citation>
    <scope>NUCLEOTIDE SEQUENCE</scope>
    <source>
        <strain evidence="1">Vvax</strain>
    </source>
</reference>
<name>A0A679J8M6_VARPD</name>
<gene>
    <name evidence="1" type="ORF">VVAX_03551</name>
</gene>
<protein>
    <submittedName>
        <fullName evidence="1">Uncharacterized protein</fullName>
    </submittedName>
</protein>
<sequence>MKLLGQPFSIQNTAEHGWLVTWTDAVVHRVDGDPVEAISFTVAVPRNVNLSMSDVQTYALKRAVELLQVAIKHREAGGQ</sequence>
<organism evidence="1">
    <name type="scientific">Variovorax paradoxus</name>
    <dbReference type="NCBI Taxonomy" id="34073"/>
    <lineage>
        <taxon>Bacteria</taxon>
        <taxon>Pseudomonadati</taxon>
        <taxon>Pseudomonadota</taxon>
        <taxon>Betaproteobacteria</taxon>
        <taxon>Burkholderiales</taxon>
        <taxon>Comamonadaceae</taxon>
        <taxon>Variovorax</taxon>
    </lineage>
</organism>
<proteinExistence type="predicted"/>
<dbReference type="EMBL" id="LR743507">
    <property type="protein sequence ID" value="CAA2106041.1"/>
    <property type="molecule type" value="Genomic_DNA"/>
</dbReference>
<accession>A0A679J8M6</accession>
<dbReference type="RefSeq" id="WP_339091128.1">
    <property type="nucleotide sequence ID" value="NZ_LR743507.1"/>
</dbReference>
<dbReference type="AlphaFoldDB" id="A0A679J8M6"/>